<proteinExistence type="predicted"/>
<dbReference type="OrthoDB" id="1491389at2"/>
<keyword evidence="2" id="KW-0378">Hydrolase</keyword>
<dbReference type="SMART" id="SM00849">
    <property type="entry name" value="Lactamase_B"/>
    <property type="match status" value="1"/>
</dbReference>
<dbReference type="EMBL" id="JPVN01000016">
    <property type="protein sequence ID" value="KGR77748.1"/>
    <property type="molecule type" value="Genomic_DNA"/>
</dbReference>
<organism evidence="2 3">
    <name type="scientific">Ureibacillus manganicus DSM 26584</name>
    <dbReference type="NCBI Taxonomy" id="1384049"/>
    <lineage>
        <taxon>Bacteria</taxon>
        <taxon>Bacillati</taxon>
        <taxon>Bacillota</taxon>
        <taxon>Bacilli</taxon>
        <taxon>Bacillales</taxon>
        <taxon>Caryophanaceae</taxon>
        <taxon>Ureibacillus</taxon>
    </lineage>
</organism>
<dbReference type="PANTHER" id="PTHR23131">
    <property type="entry name" value="ENDORIBONUCLEASE LACTB2"/>
    <property type="match status" value="1"/>
</dbReference>
<evidence type="ECO:0000313" key="2">
    <source>
        <dbReference type="EMBL" id="KGR77748.1"/>
    </source>
</evidence>
<dbReference type="STRING" id="1384049.CD29_13950"/>
<dbReference type="RefSeq" id="WP_036187820.1">
    <property type="nucleotide sequence ID" value="NZ_AVDA01000016.1"/>
</dbReference>
<evidence type="ECO:0000259" key="1">
    <source>
        <dbReference type="SMART" id="SM00849"/>
    </source>
</evidence>
<keyword evidence="3" id="KW-1185">Reference proteome</keyword>
<dbReference type="eggNOG" id="COG0491">
    <property type="taxonomic scope" value="Bacteria"/>
</dbReference>
<sequence>MIQFQNEHFTVFESQLYKTTSVVAKTRDCIIVVDPNLLPKEVEEIRQTVNKIRGNLPIYVIYTHSDWDHLIGSGAFLDATVIASHLFAKVNQHDVIEQMKQFDDKYYLDRNYPITFPQVDIPISRERHTAKIGGTTLTFYQAPGHTNDGIFTVIEPLGILVAGDYLSDVEFPFIYDSSFLYDLTLQKVDTILNNHRIQYLVPGHGHIATNTEEIRKRKEESKRYIQEIRNSIKTDTNSQHLISHYSYWRELNFSHEENLALVKRELNNQKKK</sequence>
<dbReference type="Gene3D" id="3.60.15.10">
    <property type="entry name" value="Ribonuclease Z/Hydroxyacylglutathione hydrolase-like"/>
    <property type="match status" value="1"/>
</dbReference>
<dbReference type="InterPro" id="IPR001279">
    <property type="entry name" value="Metallo-B-lactamas"/>
</dbReference>
<accession>A0A0A3I500</accession>
<dbReference type="InterPro" id="IPR036866">
    <property type="entry name" value="RibonucZ/Hydroxyglut_hydro"/>
</dbReference>
<feature type="domain" description="Metallo-beta-lactamase" evidence="1">
    <location>
        <begin position="18"/>
        <end position="204"/>
    </location>
</feature>
<protein>
    <submittedName>
        <fullName evidence="2">Hydrolase glyoxylase</fullName>
    </submittedName>
</protein>
<dbReference type="Pfam" id="PF00753">
    <property type="entry name" value="Lactamase_B"/>
    <property type="match status" value="1"/>
</dbReference>
<dbReference type="InterPro" id="IPR050662">
    <property type="entry name" value="Sec-metab_biosynth-thioest"/>
</dbReference>
<dbReference type="PANTHER" id="PTHR23131:SF0">
    <property type="entry name" value="ENDORIBONUCLEASE LACTB2"/>
    <property type="match status" value="1"/>
</dbReference>
<name>A0A0A3I500_9BACL</name>
<reference evidence="2 3" key="1">
    <citation type="submission" date="2014-02" db="EMBL/GenBank/DDBJ databases">
        <title>Draft genome sequence of Lysinibacillus manganicus DSM 26584T.</title>
        <authorList>
            <person name="Zhang F."/>
            <person name="Wang G."/>
            <person name="Zhang L."/>
        </authorList>
    </citation>
    <scope>NUCLEOTIDE SEQUENCE [LARGE SCALE GENOMIC DNA]</scope>
    <source>
        <strain evidence="2 3">DSM 26584</strain>
    </source>
</reference>
<dbReference type="AlphaFoldDB" id="A0A0A3I500"/>
<dbReference type="SUPFAM" id="SSF56281">
    <property type="entry name" value="Metallo-hydrolase/oxidoreductase"/>
    <property type="match status" value="1"/>
</dbReference>
<comment type="caution">
    <text evidence="2">The sequence shown here is derived from an EMBL/GenBank/DDBJ whole genome shotgun (WGS) entry which is preliminary data.</text>
</comment>
<gene>
    <name evidence="2" type="ORF">CD29_13950</name>
</gene>
<evidence type="ECO:0000313" key="3">
    <source>
        <dbReference type="Proteomes" id="UP000030416"/>
    </source>
</evidence>
<dbReference type="GO" id="GO:0016787">
    <property type="term" value="F:hydrolase activity"/>
    <property type="evidence" value="ECO:0007669"/>
    <property type="project" value="UniProtKB-KW"/>
</dbReference>
<dbReference type="Proteomes" id="UP000030416">
    <property type="component" value="Unassembled WGS sequence"/>
</dbReference>